<sequence length="293" mass="34005">MAQSPSHKFGQILGKLLEDIVLYDILKPQLERFTAPKNYYLDYQKSRLARKGKKVTWEDKDGNKHDLDFVIELGGTEEKLGLPLAFIESAWRRYTKHSKNKVQEIQGAILPIVQRYSQLNPFYGVVLAGDFTKPALEQLKNHGFAVIYIPYIDVVNAFKIINFDIAFDETTPDYLYENASEQLRLITDSEKQRLRQALMQVAKKQVEEFMTKLQNCLERHITQIMIMPLFGNRYDFTRPQEAIATLDNLDLENPRGDFQRIEVVIDYNNGDSIRATFQNKLFLADFLKTLGNE</sequence>
<reference evidence="1 2" key="1">
    <citation type="journal article" date="2022" name="Front. Microbiol.">
        <title>High genomic differentiation and limited gene flow indicate recent cryptic speciation within the genus Laspinema (cyanobacteria).</title>
        <authorList>
            <person name="Stanojkovic A."/>
            <person name="Skoupy S."/>
            <person name="Skaloud P."/>
            <person name="Dvorak P."/>
        </authorList>
    </citation>
    <scope>NUCLEOTIDE SEQUENCE [LARGE SCALE GENOMIC DNA]</scope>
    <source>
        <strain evidence="1 2">D3b</strain>
    </source>
</reference>
<comment type="caution">
    <text evidence="1">The sequence shown here is derived from an EMBL/GenBank/DDBJ whole genome shotgun (WGS) entry which is preliminary data.</text>
</comment>
<dbReference type="RefSeq" id="WP_261234888.1">
    <property type="nucleotide sequence ID" value="NZ_JAMXFA010000006.1"/>
</dbReference>
<gene>
    <name evidence="1" type="ORF">NG792_06360</name>
</gene>
<evidence type="ECO:0000313" key="2">
    <source>
        <dbReference type="Proteomes" id="UP001525961"/>
    </source>
</evidence>
<dbReference type="EMBL" id="JAMXFA010000006">
    <property type="protein sequence ID" value="MCT7977322.1"/>
    <property type="molecule type" value="Genomic_DNA"/>
</dbReference>
<dbReference type="Proteomes" id="UP001525961">
    <property type="component" value="Unassembled WGS sequence"/>
</dbReference>
<proteinExistence type="predicted"/>
<organism evidence="1 2">
    <name type="scientific">Laspinema olomoucense D3b</name>
    <dbReference type="NCBI Taxonomy" id="2953688"/>
    <lineage>
        <taxon>Bacteria</taxon>
        <taxon>Bacillati</taxon>
        <taxon>Cyanobacteriota</taxon>
        <taxon>Cyanophyceae</taxon>
        <taxon>Oscillatoriophycideae</taxon>
        <taxon>Oscillatoriales</taxon>
        <taxon>Laspinemataceae</taxon>
        <taxon>Laspinema</taxon>
        <taxon>Laspinema olomoucense</taxon>
    </lineage>
</organism>
<keyword evidence="2" id="KW-1185">Reference proteome</keyword>
<name>A0ABT2N3T9_9CYAN</name>
<accession>A0ABT2N3T9</accession>
<evidence type="ECO:0008006" key="3">
    <source>
        <dbReference type="Google" id="ProtNLM"/>
    </source>
</evidence>
<protein>
    <recommendedName>
        <fullName evidence="3">DNA methylase</fullName>
    </recommendedName>
</protein>
<evidence type="ECO:0000313" key="1">
    <source>
        <dbReference type="EMBL" id="MCT7977322.1"/>
    </source>
</evidence>